<protein>
    <submittedName>
        <fullName evidence="2">Uncharacterized protein</fullName>
    </submittedName>
</protein>
<dbReference type="Proteomes" id="UP001254257">
    <property type="component" value="Unassembled WGS sequence"/>
</dbReference>
<evidence type="ECO:0000313" key="3">
    <source>
        <dbReference type="Proteomes" id="UP001254257"/>
    </source>
</evidence>
<organism evidence="2 3">
    <name type="scientific">Bosea rubneri</name>
    <dbReference type="NCBI Taxonomy" id="3075434"/>
    <lineage>
        <taxon>Bacteria</taxon>
        <taxon>Pseudomonadati</taxon>
        <taxon>Pseudomonadota</taxon>
        <taxon>Alphaproteobacteria</taxon>
        <taxon>Hyphomicrobiales</taxon>
        <taxon>Boseaceae</taxon>
        <taxon>Bosea</taxon>
    </lineage>
</organism>
<feature type="transmembrane region" description="Helical" evidence="1">
    <location>
        <begin position="53"/>
        <end position="76"/>
    </location>
</feature>
<dbReference type="EMBL" id="JAWDID010000037">
    <property type="protein sequence ID" value="MDU0342302.1"/>
    <property type="molecule type" value="Genomic_DNA"/>
</dbReference>
<name>A0ABU3SC06_9HYPH</name>
<gene>
    <name evidence="2" type="ORF">RKE40_20580</name>
</gene>
<evidence type="ECO:0000256" key="1">
    <source>
        <dbReference type="SAM" id="Phobius"/>
    </source>
</evidence>
<sequence>MTALLTSEVGSAVRRNATVYGLYLVGLLLVVCAVGYSLDALHTWLAIEYGRIAASLWIAGGLLATALVAFGVGAYVKSRRRPSRRLEAAMAAAPVAATLVGSGKIGWKAGIVGGVVLLGLLLGRQMAQGREGEDEK</sequence>
<feature type="transmembrane region" description="Helical" evidence="1">
    <location>
        <begin position="20"/>
        <end position="41"/>
    </location>
</feature>
<reference evidence="2 3" key="1">
    <citation type="submission" date="2023-09" db="EMBL/GenBank/DDBJ databases">
        <title>Whole genome shotgun sequencing (WGS) of Bosea sp. ZW T0_25, isolated from stored onions (Allium cepa).</title>
        <authorList>
            <person name="Stoll D.A."/>
            <person name="Huch M."/>
        </authorList>
    </citation>
    <scope>NUCLEOTIDE SEQUENCE [LARGE SCALE GENOMIC DNA]</scope>
    <source>
        <strain evidence="2 3">ZW T0_25</strain>
    </source>
</reference>
<dbReference type="RefSeq" id="WP_316020082.1">
    <property type="nucleotide sequence ID" value="NZ_JAWDID010000037.1"/>
</dbReference>
<accession>A0ABU3SC06</accession>
<comment type="caution">
    <text evidence="2">The sequence shown here is derived from an EMBL/GenBank/DDBJ whole genome shotgun (WGS) entry which is preliminary data.</text>
</comment>
<evidence type="ECO:0000313" key="2">
    <source>
        <dbReference type="EMBL" id="MDU0342302.1"/>
    </source>
</evidence>
<keyword evidence="3" id="KW-1185">Reference proteome</keyword>
<proteinExistence type="predicted"/>
<keyword evidence="1" id="KW-0812">Transmembrane</keyword>
<keyword evidence="1" id="KW-1133">Transmembrane helix</keyword>
<keyword evidence="1" id="KW-0472">Membrane</keyword>